<dbReference type="Proteomes" id="UP001153269">
    <property type="component" value="Unassembled WGS sequence"/>
</dbReference>
<evidence type="ECO:0000313" key="3">
    <source>
        <dbReference type="Proteomes" id="UP001153269"/>
    </source>
</evidence>
<keyword evidence="3" id="KW-1185">Reference proteome</keyword>
<evidence type="ECO:0008006" key="4">
    <source>
        <dbReference type="Google" id="ProtNLM"/>
    </source>
</evidence>
<proteinExistence type="predicted"/>
<accession>A0A9N7U0X0</accession>
<reference evidence="2" key="1">
    <citation type="submission" date="2020-03" db="EMBL/GenBank/DDBJ databases">
        <authorList>
            <person name="Weist P."/>
        </authorList>
    </citation>
    <scope>NUCLEOTIDE SEQUENCE</scope>
</reference>
<feature type="compositionally biased region" description="Polar residues" evidence="1">
    <location>
        <begin position="18"/>
        <end position="29"/>
    </location>
</feature>
<name>A0A9N7U0X0_PLEPL</name>
<protein>
    <recommendedName>
        <fullName evidence="4">SH3 domain-containing kinase-binding protein 1-like</fullName>
    </recommendedName>
</protein>
<feature type="region of interest" description="Disordered" evidence="1">
    <location>
        <begin position="1"/>
        <end position="81"/>
    </location>
</feature>
<comment type="caution">
    <text evidence="2">The sequence shown here is derived from an EMBL/GenBank/DDBJ whole genome shotgun (WGS) entry which is preliminary data.</text>
</comment>
<gene>
    <name evidence="2" type="ORF">PLEPLA_LOCUS9140</name>
</gene>
<evidence type="ECO:0000313" key="2">
    <source>
        <dbReference type="EMBL" id="CAB1421258.1"/>
    </source>
</evidence>
<dbReference type="AlphaFoldDB" id="A0A9N7U0X0"/>
<evidence type="ECO:0000256" key="1">
    <source>
        <dbReference type="SAM" id="MobiDB-lite"/>
    </source>
</evidence>
<organism evidence="2 3">
    <name type="scientific">Pleuronectes platessa</name>
    <name type="common">European plaice</name>
    <dbReference type="NCBI Taxonomy" id="8262"/>
    <lineage>
        <taxon>Eukaryota</taxon>
        <taxon>Metazoa</taxon>
        <taxon>Chordata</taxon>
        <taxon>Craniata</taxon>
        <taxon>Vertebrata</taxon>
        <taxon>Euteleostomi</taxon>
        <taxon>Actinopterygii</taxon>
        <taxon>Neopterygii</taxon>
        <taxon>Teleostei</taxon>
        <taxon>Neoteleostei</taxon>
        <taxon>Acanthomorphata</taxon>
        <taxon>Carangaria</taxon>
        <taxon>Pleuronectiformes</taxon>
        <taxon>Pleuronectoidei</taxon>
        <taxon>Pleuronectidae</taxon>
        <taxon>Pleuronectes</taxon>
    </lineage>
</organism>
<dbReference type="EMBL" id="CADEAL010000513">
    <property type="protein sequence ID" value="CAB1421258.1"/>
    <property type="molecule type" value="Genomic_DNA"/>
</dbReference>
<sequence>MEEKRKENPSEEPGASTLRENSQEASHNGSALPAAAPKPEPTPSFSSLLPQVLSAVLPQGLTSDPRPSRSPAAHTSPNLGELQTELRDLRDQFEQMKSQHNKEIKLLMSELDEEKKIRLTLQMEIQRMKKHMSK</sequence>